<dbReference type="EMBL" id="LN887634">
    <property type="protein sequence ID" value="CUR41629.1"/>
    <property type="molecule type" value="Genomic_DNA"/>
</dbReference>
<evidence type="ECO:0000259" key="8">
    <source>
        <dbReference type="Pfam" id="PF01757"/>
    </source>
</evidence>
<proteinExistence type="inferred from homology"/>
<comment type="similarity">
    <text evidence="2">Belongs to the acyltransferase 3 family.</text>
</comment>
<dbReference type="PANTHER" id="PTHR40074">
    <property type="entry name" value="O-ACETYLTRANSFERASE WECH"/>
    <property type="match status" value="1"/>
</dbReference>
<dbReference type="Proteomes" id="UP000235484">
    <property type="component" value="Unassembled WGS sequence"/>
</dbReference>
<evidence type="ECO:0000256" key="2">
    <source>
        <dbReference type="ARBA" id="ARBA00007400"/>
    </source>
</evidence>
<feature type="transmembrane region" description="Helical" evidence="7">
    <location>
        <begin position="48"/>
        <end position="71"/>
    </location>
</feature>
<dbReference type="Pfam" id="PF01757">
    <property type="entry name" value="Acyl_transf_3"/>
    <property type="match status" value="1"/>
</dbReference>
<feature type="domain" description="Acyltransferase 3" evidence="8">
    <location>
        <begin position="9"/>
        <end position="334"/>
    </location>
</feature>
<feature type="transmembrane region" description="Helical" evidence="7">
    <location>
        <begin position="246"/>
        <end position="265"/>
    </location>
</feature>
<evidence type="ECO:0000256" key="6">
    <source>
        <dbReference type="ARBA" id="ARBA00023136"/>
    </source>
</evidence>
<evidence type="ECO:0000256" key="4">
    <source>
        <dbReference type="ARBA" id="ARBA00022692"/>
    </source>
</evidence>
<dbReference type="PANTHER" id="PTHR40074:SF2">
    <property type="entry name" value="O-ACETYLTRANSFERASE WECH"/>
    <property type="match status" value="1"/>
</dbReference>
<evidence type="ECO:0000313" key="9">
    <source>
        <dbReference type="EMBL" id="CUR41629.1"/>
    </source>
</evidence>
<dbReference type="GO" id="GO:0005886">
    <property type="term" value="C:plasma membrane"/>
    <property type="evidence" value="ECO:0007669"/>
    <property type="project" value="UniProtKB-SubCell"/>
</dbReference>
<dbReference type="InterPro" id="IPR002656">
    <property type="entry name" value="Acyl_transf_3_dom"/>
</dbReference>
<keyword evidence="5 7" id="KW-1133">Transmembrane helix</keyword>
<dbReference type="RefSeq" id="WP_102816645.1">
    <property type="nucleotide sequence ID" value="NZ_CP179918.1"/>
</dbReference>
<dbReference type="GO" id="GO:0016413">
    <property type="term" value="F:O-acetyltransferase activity"/>
    <property type="evidence" value="ECO:0007669"/>
    <property type="project" value="TreeGrafter"/>
</dbReference>
<keyword evidence="6 7" id="KW-0472">Membrane</keyword>
<evidence type="ECO:0000256" key="1">
    <source>
        <dbReference type="ARBA" id="ARBA00004651"/>
    </source>
</evidence>
<keyword evidence="4 7" id="KW-0812">Transmembrane</keyword>
<evidence type="ECO:0000256" key="7">
    <source>
        <dbReference type="SAM" id="Phobius"/>
    </source>
</evidence>
<dbReference type="AlphaFoldDB" id="A0A0U5JWH3"/>
<feature type="transmembrane region" description="Helical" evidence="7">
    <location>
        <begin position="212"/>
        <end position="234"/>
    </location>
</feature>
<gene>
    <name evidence="9" type="ORF">LRLP16767_LR202_01607</name>
</gene>
<feature type="transmembrane region" description="Helical" evidence="7">
    <location>
        <begin position="122"/>
        <end position="140"/>
    </location>
</feature>
<keyword evidence="3" id="KW-1003">Cell membrane</keyword>
<dbReference type="GO" id="GO:0009246">
    <property type="term" value="P:enterobacterial common antigen biosynthetic process"/>
    <property type="evidence" value="ECO:0007669"/>
    <property type="project" value="TreeGrafter"/>
</dbReference>
<accession>A0A0U5JWH3</accession>
<reference evidence="10" key="1">
    <citation type="submission" date="2015-10" db="EMBL/GenBank/DDBJ databases">
        <authorList>
            <person name="Crossman L.C."/>
        </authorList>
    </citation>
    <scope>NUCLEOTIDE SEQUENCE [LARGE SCALE GENOMIC DNA]</scope>
    <source>
        <strain evidence="10">20-2</strain>
    </source>
</reference>
<comment type="subcellular location">
    <subcellularLocation>
        <location evidence="1">Cell membrane</location>
        <topology evidence="1">Multi-pass membrane protein</topology>
    </subcellularLocation>
</comment>
<organism evidence="9 10">
    <name type="scientific">Limosilactobacillus reuteri</name>
    <name type="common">Lactobacillus reuteri</name>
    <dbReference type="NCBI Taxonomy" id="1598"/>
    <lineage>
        <taxon>Bacteria</taxon>
        <taxon>Bacillati</taxon>
        <taxon>Bacillota</taxon>
        <taxon>Bacilli</taxon>
        <taxon>Lactobacillales</taxon>
        <taxon>Lactobacillaceae</taxon>
        <taxon>Limosilactobacillus</taxon>
    </lineage>
</organism>
<protein>
    <recommendedName>
        <fullName evidence="8">Acyltransferase 3 domain-containing protein</fullName>
    </recommendedName>
</protein>
<evidence type="ECO:0000313" key="10">
    <source>
        <dbReference type="Proteomes" id="UP000235484"/>
    </source>
</evidence>
<feature type="transmembrane region" description="Helical" evidence="7">
    <location>
        <begin position="12"/>
        <end position="28"/>
    </location>
</feature>
<sequence>MKKYKRLSNFELLRIVSMFMILIHHFAYHGTFNGQQFDMHRASVQVVYNYLLIIGKAGVVAFVLIGAYFLSDKKFNFNRPVNLMIQTIFYSFVIYYIVITWFPNYIKPIKNVDMWLPFPLPSNYWFVISYIVMLFLMPILNMILNNITQQKLLLIISFLFLIWNVFAIIGNIFPGKIDNINFTNYTESNYFCELYLIAGYIRRYNPNWSNSFFITSISFIISAILPILLIISLNNKNMYNVLTQNMALLNNPFSLFMGVTLFVMFKNINIGRISIINYIANSMFGVYLIHDNSFVRIILWKHLINSQQYIQNWQSYLLMGLYYSFLVFVICILIDCLKRIIFNKALNYVSNKLSYRFNKLTKII</sequence>
<evidence type="ECO:0000256" key="3">
    <source>
        <dbReference type="ARBA" id="ARBA00022475"/>
    </source>
</evidence>
<feature type="transmembrane region" description="Helical" evidence="7">
    <location>
        <begin position="83"/>
        <end position="102"/>
    </location>
</feature>
<feature type="transmembrane region" description="Helical" evidence="7">
    <location>
        <begin position="316"/>
        <end position="337"/>
    </location>
</feature>
<evidence type="ECO:0000256" key="5">
    <source>
        <dbReference type="ARBA" id="ARBA00022989"/>
    </source>
</evidence>
<name>A0A0U5JWH3_LIMRT</name>
<feature type="transmembrane region" description="Helical" evidence="7">
    <location>
        <begin position="152"/>
        <end position="173"/>
    </location>
</feature>